<dbReference type="Proteomes" id="UP000271098">
    <property type="component" value="Unassembled WGS sequence"/>
</dbReference>
<accession>A0A183EGK8</accession>
<organism evidence="3">
    <name type="scientific">Gongylonema pulchrum</name>
    <dbReference type="NCBI Taxonomy" id="637853"/>
    <lineage>
        <taxon>Eukaryota</taxon>
        <taxon>Metazoa</taxon>
        <taxon>Ecdysozoa</taxon>
        <taxon>Nematoda</taxon>
        <taxon>Chromadorea</taxon>
        <taxon>Rhabditida</taxon>
        <taxon>Spirurina</taxon>
        <taxon>Spiruromorpha</taxon>
        <taxon>Spiruroidea</taxon>
        <taxon>Gongylonematidae</taxon>
        <taxon>Gongylonema</taxon>
    </lineage>
</organism>
<dbReference type="EMBL" id="UYRT01089766">
    <property type="protein sequence ID" value="VDN35309.1"/>
    <property type="molecule type" value="Genomic_DNA"/>
</dbReference>
<name>A0A183EGK8_9BILA</name>
<sequence>MVLKFSKNLIINFNNEWMQVNQKQSKSWVNLGKLRTKLRLLKTQLERQKMRLVTREMMRKWLKKLLYRPRKKLKAFPRLAFGKFFRYGDLYAQRNLRDCGGGLGILGNSYNSCLIFVLPATFLGELNLGGVVPENRSRTNVVKSLQEALSGALHLESCMPAV</sequence>
<dbReference type="AlphaFoldDB" id="A0A183EGK8"/>
<evidence type="ECO:0000313" key="3">
    <source>
        <dbReference type="WBParaSite" id="GPUH_0002012401-mRNA-1"/>
    </source>
</evidence>
<evidence type="ECO:0000313" key="1">
    <source>
        <dbReference type="EMBL" id="VDN35309.1"/>
    </source>
</evidence>
<reference evidence="1 2" key="2">
    <citation type="submission" date="2018-11" db="EMBL/GenBank/DDBJ databases">
        <authorList>
            <consortium name="Pathogen Informatics"/>
        </authorList>
    </citation>
    <scope>NUCLEOTIDE SEQUENCE [LARGE SCALE GENOMIC DNA]</scope>
</reference>
<proteinExistence type="predicted"/>
<keyword evidence="2" id="KW-1185">Reference proteome</keyword>
<reference evidence="3" key="1">
    <citation type="submission" date="2016-06" db="UniProtKB">
        <authorList>
            <consortium name="WormBaseParasite"/>
        </authorList>
    </citation>
    <scope>IDENTIFICATION</scope>
</reference>
<protein>
    <submittedName>
        <fullName evidence="1 3">Uncharacterized protein</fullName>
    </submittedName>
</protein>
<dbReference type="WBParaSite" id="GPUH_0002012401-mRNA-1">
    <property type="protein sequence ID" value="GPUH_0002012401-mRNA-1"/>
    <property type="gene ID" value="GPUH_0002012401"/>
</dbReference>
<evidence type="ECO:0000313" key="2">
    <source>
        <dbReference type="Proteomes" id="UP000271098"/>
    </source>
</evidence>
<gene>
    <name evidence="1" type="ORF">GPUH_LOCUS20102</name>
</gene>